<comment type="caution">
    <text evidence="2">The sequence shown here is derived from an EMBL/GenBank/DDBJ whole genome shotgun (WGS) entry which is preliminary data.</text>
</comment>
<evidence type="ECO:0000313" key="3">
    <source>
        <dbReference type="Proteomes" id="UP000033546"/>
    </source>
</evidence>
<reference evidence="2 3" key="1">
    <citation type="submission" date="2015-02" db="EMBL/GenBank/DDBJ databases">
        <title>Genome Sequencing of Rickettsiales.</title>
        <authorList>
            <person name="Daugherty S.C."/>
            <person name="Su Q."/>
            <person name="Abolude K."/>
            <person name="Beier-Sexton M."/>
            <person name="Carlyon J.A."/>
            <person name="Carter R."/>
            <person name="Day N.P."/>
            <person name="Dumler S.J."/>
            <person name="Dyachenko V."/>
            <person name="Godinez A."/>
            <person name="Kurtti T.J."/>
            <person name="Lichay M."/>
            <person name="Mullins K.E."/>
            <person name="Ott S."/>
            <person name="Pappas-Brown V."/>
            <person name="Paris D.H."/>
            <person name="Patel P."/>
            <person name="Richards A.L."/>
            <person name="Sadzewicz L."/>
            <person name="Sears K."/>
            <person name="Seidman D."/>
            <person name="Sengamalay N."/>
            <person name="Stenos J."/>
            <person name="Tallon L.J."/>
            <person name="Vincent G."/>
            <person name="Fraser C.M."/>
            <person name="Munderloh U."/>
            <person name="Dunning-Hotopp J.C."/>
        </authorList>
    </citation>
    <scope>NUCLEOTIDE SEQUENCE [LARGE SCALE GENOMIC DNA]</scope>
    <source>
        <strain evidence="2 3">EmCRT</strain>
    </source>
</reference>
<dbReference type="Proteomes" id="UP000033546">
    <property type="component" value="Unassembled WGS sequence"/>
</dbReference>
<protein>
    <submittedName>
        <fullName evidence="2">Uncharacterized protein</fullName>
    </submittedName>
</protein>
<dbReference type="EMBL" id="LANU01000003">
    <property type="protein sequence ID" value="KJV63288.1"/>
    <property type="molecule type" value="Genomic_DNA"/>
</dbReference>
<proteinExistence type="predicted"/>
<name>A0A0F3NG01_9RICK</name>
<dbReference type="EMBL" id="LANU01000001">
    <property type="protein sequence ID" value="KJV65824.1"/>
    <property type="molecule type" value="Genomic_DNA"/>
</dbReference>
<evidence type="ECO:0000313" key="1">
    <source>
        <dbReference type="EMBL" id="KJV63288.1"/>
    </source>
</evidence>
<sequence>MCLLCIVSFKSGYSNMLLEKIATFNLYSGIANEFYLLEYYFKLIIKMR</sequence>
<dbReference type="AlphaFoldDB" id="A0A0F3NG01"/>
<gene>
    <name evidence="2" type="ORF">EMUCRT_0004</name>
    <name evidence="1" type="ORF">EMUCRT_0734</name>
</gene>
<accession>A0A0F3NG01</accession>
<dbReference type="PATRIC" id="fig|1359167.3.peg.4"/>
<evidence type="ECO:0000313" key="2">
    <source>
        <dbReference type="EMBL" id="KJV65824.1"/>
    </source>
</evidence>
<organism evidence="2 3">
    <name type="scientific">Ehrlichia cf. muris str. EmCRT</name>
    <dbReference type="NCBI Taxonomy" id="1359167"/>
    <lineage>
        <taxon>Bacteria</taxon>
        <taxon>Pseudomonadati</taxon>
        <taxon>Pseudomonadota</taxon>
        <taxon>Alphaproteobacteria</taxon>
        <taxon>Rickettsiales</taxon>
        <taxon>Anaplasmataceae</taxon>
        <taxon>Ehrlichia</taxon>
    </lineage>
</organism>